<dbReference type="PANTHER" id="PTHR12338">
    <property type="entry name" value="AUTOTRANSPORTER"/>
    <property type="match status" value="1"/>
</dbReference>
<evidence type="ECO:0000256" key="3">
    <source>
        <dbReference type="ARBA" id="ARBA00022729"/>
    </source>
</evidence>
<dbReference type="InterPro" id="IPR050909">
    <property type="entry name" value="Bact_Autotransporter_VF"/>
</dbReference>
<keyword evidence="4" id="KW-0472">Membrane</keyword>
<dbReference type="InterPro" id="IPR011050">
    <property type="entry name" value="Pectin_lyase_fold/virulence"/>
</dbReference>
<sequence>MNKAYSLVWNEAQGGWCAVGETARRRGKSGGGKRLLAAGVSLLGLAAASGAYALPTGGEIASGKADIATSTDGKTMSINQHTDKLITNWQDFSVGGGERVSFRQPTNQSIALNRVIGANGSQIQGQLDANGRVFLVNPNGVMFGAGAQVNVGGLVASTQNLSDADFLAGRYRFAGASGQSVENAGTITAADGGSVALLGARVSNTGVIRAQMGRVALGAGNAFNVNFDGNGLLNLQVEGGAVDAQAHNGGLLKADGGEVLMTARAAGDLLGSVVKNSGTIEAKGLSSRAGKITLDGGEVQVGGKLDASAQDASTAGGTVTTRGERVAVSRDAQVDTRAASGRTGQWTIEAANAGVSAAARAGKRGLVIGGGINGNTGNGGTGVIVGSADGAIDGETLSRNLGTTNVALTNTSGDLTVGDAVTWASDNALALTSKKGSVDVKQSLTASGANAGVTMNAAQQIRVGNKVTLTGENASLALNTGSGHTLTNDDAVVTLSGRNASFSANGEAYDVIHDLAGLRGVDGNMNGRYVLGNAIDGKGAQFRSLGGNRAKFGGVFDGLGNTIGNLSVSNPGSATVGLFAVNGGRIFNLVLDKITARGLVGQVVSPISVGALAGYNVGDITNVKAKDVVVSGEGHAIVGGLVGSNLSGRIDRASVSGRVEGGKEAMYVGGLAGENRTFLSPNRGEATISNSHADVQVSSRSSGVTGGLVGINRGAIAASTAAGSVSALARGARAGGLVGYHEGGSIKASSSSASVRAGHDATAGGLVGYNAASIEASDATGGVTVGDNAKAGGLVGENLGKIAASTAGGNVVAGKSAIVGGLAGVNRATILASTANGSVQAGNAAVAGGLAGYNAGTVRASTANGKVSTGADSELGGLVGRNGVLGQVIASSANGNVDGRDNVKAGGLVGLNDGAIDGSSATGTVKVGARSVAGGLVGVNTESVKSSDARGPVIAGVSSTVGGLVGENSGEVVASSAAGSVSTAANGIAGGLVGKNAGKVANASARGSVNIAGTGSAGGLVGRNEGSVSSSSASGDVVAGADSYVGGLVGQSVMSASIDASSASGSAKGGDWSNVGGLVGENDGKIASSSSSGTVSGGRGSRLGGVAGSNFGNVDRSSSSSRIAYTAGYDQWYGGLVGVNFGWMQGNSVSGSAAAVPLAGLDFGEIGN</sequence>
<accession>A0A318JCX4</accession>
<dbReference type="Pfam" id="PF13018">
    <property type="entry name" value="ESPR"/>
    <property type="match status" value="1"/>
</dbReference>
<dbReference type="EMBL" id="QJJY01000003">
    <property type="protein sequence ID" value="PXX38152.1"/>
    <property type="molecule type" value="Genomic_DNA"/>
</dbReference>
<dbReference type="InterPro" id="IPR008638">
    <property type="entry name" value="FhaB/CdiA-like_TPS"/>
</dbReference>
<evidence type="ECO:0000256" key="4">
    <source>
        <dbReference type="SAM" id="Phobius"/>
    </source>
</evidence>
<reference evidence="6 7" key="1">
    <citation type="submission" date="2018-05" db="EMBL/GenBank/DDBJ databases">
        <title>Comparative genomics of bacterial root endophytes of switchgrass collected from native prairies over two seasons.</title>
        <authorList>
            <person name="Tang Y."/>
        </authorList>
    </citation>
    <scope>NUCLEOTIDE SEQUENCE [LARGE SCALE GENOMIC DNA]</scope>
    <source>
        <strain evidence="6 7">NFIX32</strain>
    </source>
</reference>
<dbReference type="NCBIfam" id="TIGR01901">
    <property type="entry name" value="adhes_NPXG"/>
    <property type="match status" value="1"/>
</dbReference>
<dbReference type="GO" id="GO:0005576">
    <property type="term" value="C:extracellular region"/>
    <property type="evidence" value="ECO:0007669"/>
    <property type="project" value="UniProtKB-SubCell"/>
</dbReference>
<dbReference type="PANTHER" id="PTHR12338:SF8">
    <property type="entry name" value="HEME_HEMOPEXIN-BINDING PROTEIN"/>
    <property type="match status" value="1"/>
</dbReference>
<dbReference type="InterPro" id="IPR011493">
    <property type="entry name" value="GLUG"/>
</dbReference>
<name>A0A318JCX4_BURPY</name>
<feature type="domain" description="Filamentous haemagglutinin FhaB/tRNA nuclease CdiA-like TPS" evidence="5">
    <location>
        <begin position="51"/>
        <end position="165"/>
    </location>
</feature>
<dbReference type="Pfam" id="PF07581">
    <property type="entry name" value="Glug"/>
    <property type="match status" value="2"/>
</dbReference>
<dbReference type="Gene3D" id="2.160.20.110">
    <property type="match status" value="3"/>
</dbReference>
<dbReference type="Proteomes" id="UP000247755">
    <property type="component" value="Unassembled WGS sequence"/>
</dbReference>
<keyword evidence="4" id="KW-1133">Transmembrane helix</keyword>
<evidence type="ECO:0000256" key="1">
    <source>
        <dbReference type="ARBA" id="ARBA00004613"/>
    </source>
</evidence>
<dbReference type="RefSeq" id="WP_072438184.1">
    <property type="nucleotide sequence ID" value="NZ_QJJY01000003.1"/>
</dbReference>
<dbReference type="SMART" id="SM00912">
    <property type="entry name" value="Haemagg_act"/>
    <property type="match status" value="1"/>
</dbReference>
<dbReference type="Gene3D" id="2.160.20.10">
    <property type="entry name" value="Single-stranded right-handed beta-helix, Pectin lyase-like"/>
    <property type="match status" value="1"/>
</dbReference>
<dbReference type="Pfam" id="PF05860">
    <property type="entry name" value="TPS"/>
    <property type="match status" value="1"/>
</dbReference>
<feature type="transmembrane region" description="Helical" evidence="4">
    <location>
        <begin position="35"/>
        <end position="54"/>
    </location>
</feature>
<keyword evidence="3" id="KW-0732">Signal</keyword>
<evidence type="ECO:0000256" key="2">
    <source>
        <dbReference type="ARBA" id="ARBA00022525"/>
    </source>
</evidence>
<evidence type="ECO:0000259" key="5">
    <source>
        <dbReference type="SMART" id="SM00912"/>
    </source>
</evidence>
<organism evidence="6 7">
    <name type="scientific">Burkholderia pyrrocinia</name>
    <name type="common">Pseudomonas pyrrocinia</name>
    <dbReference type="NCBI Taxonomy" id="60550"/>
    <lineage>
        <taxon>Bacteria</taxon>
        <taxon>Pseudomonadati</taxon>
        <taxon>Pseudomonadota</taxon>
        <taxon>Betaproteobacteria</taxon>
        <taxon>Burkholderiales</taxon>
        <taxon>Burkholderiaceae</taxon>
        <taxon>Burkholderia</taxon>
        <taxon>Burkholderia cepacia complex</taxon>
    </lineage>
</organism>
<gene>
    <name evidence="6" type="ORF">NA66_1003130</name>
</gene>
<proteinExistence type="predicted"/>
<keyword evidence="4" id="KW-0812">Transmembrane</keyword>
<dbReference type="AlphaFoldDB" id="A0A318JCX4"/>
<dbReference type="InterPro" id="IPR012334">
    <property type="entry name" value="Pectin_lyas_fold"/>
</dbReference>
<comment type="subcellular location">
    <subcellularLocation>
        <location evidence="1">Secreted</location>
    </subcellularLocation>
</comment>
<evidence type="ECO:0000313" key="6">
    <source>
        <dbReference type="EMBL" id="PXX38152.1"/>
    </source>
</evidence>
<dbReference type="SUPFAM" id="SSF51126">
    <property type="entry name" value="Pectin lyase-like"/>
    <property type="match status" value="1"/>
</dbReference>
<comment type="caution">
    <text evidence="6">The sequence shown here is derived from an EMBL/GenBank/DDBJ whole genome shotgun (WGS) entry which is preliminary data.</text>
</comment>
<protein>
    <submittedName>
        <fullName evidence="6">Filamentous hemagglutinin family protein</fullName>
    </submittedName>
</protein>
<evidence type="ECO:0000313" key="7">
    <source>
        <dbReference type="Proteomes" id="UP000247755"/>
    </source>
</evidence>
<dbReference type="InterPro" id="IPR024973">
    <property type="entry name" value="ESPR"/>
</dbReference>
<keyword evidence="2" id="KW-0964">Secreted</keyword>